<comment type="caution">
    <text evidence="2">The sequence shown here is derived from an EMBL/GenBank/DDBJ whole genome shotgun (WGS) entry which is preliminary data.</text>
</comment>
<dbReference type="InterPro" id="IPR003746">
    <property type="entry name" value="DUF167"/>
</dbReference>
<dbReference type="Proteomes" id="UP000230447">
    <property type="component" value="Unassembled WGS sequence"/>
</dbReference>
<proteinExistence type="inferred from homology"/>
<dbReference type="InterPro" id="IPR036591">
    <property type="entry name" value="YggU-like_sf"/>
</dbReference>
<dbReference type="SUPFAM" id="SSF69786">
    <property type="entry name" value="YggU-like"/>
    <property type="match status" value="1"/>
</dbReference>
<dbReference type="EMBL" id="PCSB01000039">
    <property type="protein sequence ID" value="PIP31737.1"/>
    <property type="molecule type" value="Genomic_DNA"/>
</dbReference>
<dbReference type="NCBIfam" id="TIGR00251">
    <property type="entry name" value="DUF167 family protein"/>
    <property type="match status" value="1"/>
</dbReference>
<sequence length="86" mass="9743">MLIKVKVLTKSKKQQVIEKEKATNLENEKSSGFAFVLEVQVKAKPEQGKANQEVLTLLAKHFNISLDKLKIIKGHKTPNKIIKSFK</sequence>
<gene>
    <name evidence="2" type="ORF">COX24_01940</name>
</gene>
<comment type="similarity">
    <text evidence="1">Belongs to the UPF0235 family.</text>
</comment>
<dbReference type="SMART" id="SM01152">
    <property type="entry name" value="DUF167"/>
    <property type="match status" value="1"/>
</dbReference>
<accession>A0A2G9ZF00</accession>
<evidence type="ECO:0000313" key="2">
    <source>
        <dbReference type="EMBL" id="PIP31737.1"/>
    </source>
</evidence>
<name>A0A2G9ZF00_9BACT</name>
<evidence type="ECO:0000313" key="3">
    <source>
        <dbReference type="Proteomes" id="UP000230447"/>
    </source>
</evidence>
<organism evidence="2 3">
    <name type="scientific">bacterium (Candidatus Gribaldobacteria) CG23_combo_of_CG06-09_8_20_14_all_37_87_8</name>
    <dbReference type="NCBI Taxonomy" id="2014278"/>
    <lineage>
        <taxon>Bacteria</taxon>
        <taxon>Candidatus Gribaldobacteria</taxon>
    </lineage>
</organism>
<dbReference type="Pfam" id="PF02594">
    <property type="entry name" value="DUF167"/>
    <property type="match status" value="1"/>
</dbReference>
<dbReference type="Gene3D" id="3.30.1200.10">
    <property type="entry name" value="YggU-like"/>
    <property type="match status" value="1"/>
</dbReference>
<reference evidence="2 3" key="1">
    <citation type="submission" date="2017-09" db="EMBL/GenBank/DDBJ databases">
        <title>Depth-based differentiation of microbial function through sediment-hosted aquifers and enrichment of novel symbionts in the deep terrestrial subsurface.</title>
        <authorList>
            <person name="Probst A.J."/>
            <person name="Ladd B."/>
            <person name="Jarett J.K."/>
            <person name="Geller-Mcgrath D.E."/>
            <person name="Sieber C.M."/>
            <person name="Emerson J.B."/>
            <person name="Anantharaman K."/>
            <person name="Thomas B.C."/>
            <person name="Malmstrom R."/>
            <person name="Stieglmeier M."/>
            <person name="Klingl A."/>
            <person name="Woyke T."/>
            <person name="Ryan C.M."/>
            <person name="Banfield J.F."/>
        </authorList>
    </citation>
    <scope>NUCLEOTIDE SEQUENCE [LARGE SCALE GENOMIC DNA]</scope>
    <source>
        <strain evidence="2">CG23_combo_of_CG06-09_8_20_14_all_37_87_8</strain>
    </source>
</reference>
<evidence type="ECO:0000256" key="1">
    <source>
        <dbReference type="ARBA" id="ARBA00010364"/>
    </source>
</evidence>
<dbReference type="AlphaFoldDB" id="A0A2G9ZF00"/>
<protein>
    <submittedName>
        <fullName evidence="2">Uncharacterized protein</fullName>
    </submittedName>
</protein>